<gene>
    <name evidence="1" type="ORF">ACFPQ4_04510</name>
</gene>
<dbReference type="Proteomes" id="UP001596108">
    <property type="component" value="Unassembled WGS sequence"/>
</dbReference>
<name>A0ABW0QW24_9BACL</name>
<comment type="caution">
    <text evidence="1">The sequence shown here is derived from an EMBL/GenBank/DDBJ whole genome shotgun (WGS) entry which is preliminary data.</text>
</comment>
<evidence type="ECO:0000313" key="2">
    <source>
        <dbReference type="Proteomes" id="UP001596108"/>
    </source>
</evidence>
<protein>
    <submittedName>
        <fullName evidence="1">Uncharacterized protein</fullName>
    </submittedName>
</protein>
<sequence length="272" mass="32092">MCAGRERRSPALITTTRAILKVEEKLNFLIENYSELEKDIVNVSFNKMISPLYSSDWTLSIGDIHLINRRMINFLTTSRLYLDQISHDIKELDDNPNISNIIENLKRDEYGEVLGYRVLEALRNYVQHRGLPVHIISFNVSKEGDLTKRVINPFLKVSELRKDGKFKATVLSELEKIDDEADLKLYIRQYISSITRIHSNIREILTENISIWDNEINIAYEMYKEKHGESDSLGISEMYMGFRRNIVFIMKEPIKRRKWLEQKKYRAQQPYV</sequence>
<proteinExistence type="predicted"/>
<reference evidence="2" key="1">
    <citation type="journal article" date="2019" name="Int. J. Syst. Evol. Microbiol.">
        <title>The Global Catalogue of Microorganisms (GCM) 10K type strain sequencing project: providing services to taxonomists for standard genome sequencing and annotation.</title>
        <authorList>
            <consortium name="The Broad Institute Genomics Platform"/>
            <consortium name="The Broad Institute Genome Sequencing Center for Infectious Disease"/>
            <person name="Wu L."/>
            <person name="Ma J."/>
        </authorList>
    </citation>
    <scope>NUCLEOTIDE SEQUENCE [LARGE SCALE GENOMIC DNA]</scope>
    <source>
        <strain evidence="2">CGMCC 1.18578</strain>
    </source>
</reference>
<accession>A0ABW0QW24</accession>
<organism evidence="1 2">
    <name type="scientific">Cohnella yongneupensis</name>
    <dbReference type="NCBI Taxonomy" id="425006"/>
    <lineage>
        <taxon>Bacteria</taxon>
        <taxon>Bacillati</taxon>
        <taxon>Bacillota</taxon>
        <taxon>Bacilli</taxon>
        <taxon>Bacillales</taxon>
        <taxon>Paenibacillaceae</taxon>
        <taxon>Cohnella</taxon>
    </lineage>
</organism>
<keyword evidence="2" id="KW-1185">Reference proteome</keyword>
<dbReference type="RefSeq" id="WP_378110577.1">
    <property type="nucleotide sequence ID" value="NZ_JBHSNC010000012.1"/>
</dbReference>
<evidence type="ECO:0000313" key="1">
    <source>
        <dbReference type="EMBL" id="MFC5528716.1"/>
    </source>
</evidence>
<dbReference type="EMBL" id="JBHSNC010000012">
    <property type="protein sequence ID" value="MFC5528716.1"/>
    <property type="molecule type" value="Genomic_DNA"/>
</dbReference>